<evidence type="ECO:0000256" key="1">
    <source>
        <dbReference type="ARBA" id="ARBA00004435"/>
    </source>
</evidence>
<gene>
    <name evidence="11" type="ORF">MPIPNATIZW_LOCUS18984</name>
</gene>
<evidence type="ECO:0000256" key="6">
    <source>
        <dbReference type="ARBA" id="ARBA00022692"/>
    </source>
</evidence>
<dbReference type="PRINTS" id="PR01077">
    <property type="entry name" value="CLAUDIN"/>
</dbReference>
<accession>A0ABP0AJH3</accession>
<comment type="similarity">
    <text evidence="3">Belongs to the claudin family.</text>
</comment>
<evidence type="ECO:0000256" key="9">
    <source>
        <dbReference type="ARBA" id="ARBA00023136"/>
    </source>
</evidence>
<organism evidence="11 12">
    <name type="scientific">Pipistrellus nathusii</name>
    <name type="common">Nathusius' pipistrelle</name>
    <dbReference type="NCBI Taxonomy" id="59473"/>
    <lineage>
        <taxon>Eukaryota</taxon>
        <taxon>Metazoa</taxon>
        <taxon>Chordata</taxon>
        <taxon>Craniata</taxon>
        <taxon>Vertebrata</taxon>
        <taxon>Euteleostomi</taxon>
        <taxon>Mammalia</taxon>
        <taxon>Eutheria</taxon>
        <taxon>Laurasiatheria</taxon>
        <taxon>Chiroptera</taxon>
        <taxon>Yangochiroptera</taxon>
        <taxon>Vespertilionidae</taxon>
        <taxon>Pipistrellus</taxon>
    </lineage>
</organism>
<dbReference type="Pfam" id="PF13903">
    <property type="entry name" value="Claudin_2"/>
    <property type="match status" value="1"/>
</dbReference>
<evidence type="ECO:0000256" key="3">
    <source>
        <dbReference type="ARBA" id="ARBA00008295"/>
    </source>
</evidence>
<evidence type="ECO:0000313" key="12">
    <source>
        <dbReference type="Proteomes" id="UP001314169"/>
    </source>
</evidence>
<evidence type="ECO:0000256" key="4">
    <source>
        <dbReference type="ARBA" id="ARBA00022427"/>
    </source>
</evidence>
<keyword evidence="6 10" id="KW-0812">Transmembrane</keyword>
<dbReference type="InterPro" id="IPR006187">
    <property type="entry name" value="Claudin"/>
</dbReference>
<evidence type="ECO:0000256" key="10">
    <source>
        <dbReference type="SAM" id="Phobius"/>
    </source>
</evidence>
<evidence type="ECO:0000313" key="11">
    <source>
        <dbReference type="EMBL" id="CAK6450678.1"/>
    </source>
</evidence>
<dbReference type="InterPro" id="IPR004031">
    <property type="entry name" value="PMP22/EMP/MP20/Claudin"/>
</dbReference>
<keyword evidence="7" id="KW-0965">Cell junction</keyword>
<keyword evidence="8 10" id="KW-1133">Transmembrane helix</keyword>
<evidence type="ECO:0000256" key="2">
    <source>
        <dbReference type="ARBA" id="ARBA00004651"/>
    </source>
</evidence>
<keyword evidence="12" id="KW-1185">Reference proteome</keyword>
<dbReference type="Proteomes" id="UP001314169">
    <property type="component" value="Chromosome X"/>
</dbReference>
<feature type="transmembrane region" description="Helical" evidence="10">
    <location>
        <begin position="123"/>
        <end position="145"/>
    </location>
</feature>
<keyword evidence="4" id="KW-0796">Tight junction</keyword>
<dbReference type="PANTHER" id="PTHR12002">
    <property type="entry name" value="CLAUDIN"/>
    <property type="match status" value="1"/>
</dbReference>
<proteinExistence type="inferred from homology"/>
<dbReference type="Gene3D" id="1.20.140.150">
    <property type="match status" value="1"/>
</dbReference>
<keyword evidence="9 10" id="KW-0472">Membrane</keyword>
<feature type="transmembrane region" description="Helical" evidence="10">
    <location>
        <begin position="87"/>
        <end position="111"/>
    </location>
</feature>
<protein>
    <submittedName>
        <fullName evidence="11">Uncharacterized protein</fullName>
    </submittedName>
</protein>
<name>A0ABP0AJH3_PIPNA</name>
<reference evidence="11" key="1">
    <citation type="submission" date="2023-12" db="EMBL/GenBank/DDBJ databases">
        <authorList>
            <person name="Brown T."/>
        </authorList>
    </citation>
    <scope>NUCLEOTIDE SEQUENCE</scope>
</reference>
<evidence type="ECO:0000256" key="7">
    <source>
        <dbReference type="ARBA" id="ARBA00022949"/>
    </source>
</evidence>
<keyword evidence="5" id="KW-1003">Cell membrane</keyword>
<comment type="subcellular location">
    <subcellularLocation>
        <location evidence="1">Cell junction</location>
        <location evidence="1">Tight junction</location>
    </subcellularLocation>
    <subcellularLocation>
        <location evidence="2">Cell membrane</location>
        <topology evidence="2">Multi-pass membrane protein</topology>
    </subcellularLocation>
</comment>
<feature type="transmembrane region" description="Helical" evidence="10">
    <location>
        <begin position="177"/>
        <end position="199"/>
    </location>
</feature>
<dbReference type="EMBL" id="OY882879">
    <property type="protein sequence ID" value="CAK6450678.1"/>
    <property type="molecule type" value="Genomic_DNA"/>
</dbReference>
<evidence type="ECO:0000256" key="8">
    <source>
        <dbReference type="ARBA" id="ARBA00022989"/>
    </source>
</evidence>
<sequence length="212" mass="24094">MGFVIHTHCQVVSFILNTLRWMFSMIRVGIAKWHAWYLMNSPAPFQRLASVEMWKVCPYQPSSLHSGPLVCPRYTYNDTYLLQDIRIAQHLLLVASLLSLLAKVLTIMGLWKVYMGQLRKDTNLFFVSGILRVISGILIFIVVIWNYNSVINEEGMCFPPSSHNPSGPDWQEIGSSMTVAALAAFLMLLSGLLTISFQLSLRYQVRPERPVA</sequence>
<evidence type="ECO:0000256" key="5">
    <source>
        <dbReference type="ARBA" id="ARBA00022475"/>
    </source>
</evidence>